<keyword evidence="4 7" id="KW-0853">WD repeat</keyword>
<evidence type="ECO:0000256" key="7">
    <source>
        <dbReference type="PROSITE-ProRule" id="PRU00221"/>
    </source>
</evidence>
<dbReference type="OMA" id="FMTFAST"/>
<comment type="subcellular location">
    <subcellularLocation>
        <location evidence="1">Nucleus</location>
    </subcellularLocation>
</comment>
<dbReference type="Pfam" id="PF00400">
    <property type="entry name" value="WD40"/>
    <property type="match status" value="3"/>
</dbReference>
<evidence type="ECO:0000256" key="2">
    <source>
        <dbReference type="ARBA" id="ARBA00005616"/>
    </source>
</evidence>
<comment type="similarity">
    <text evidence="2">Belongs to the WD repeat SWD2 family.</text>
</comment>
<dbReference type="GO" id="GO:0003682">
    <property type="term" value="F:chromatin binding"/>
    <property type="evidence" value="ECO:0000318"/>
    <property type="project" value="GO_Central"/>
</dbReference>
<dbReference type="InterPro" id="IPR036322">
    <property type="entry name" value="WD40_repeat_dom_sf"/>
</dbReference>
<dbReference type="Proteomes" id="UP000054558">
    <property type="component" value="Unassembled WGS sequence"/>
</dbReference>
<keyword evidence="3" id="KW-0805">Transcription regulation</keyword>
<dbReference type="Gene3D" id="2.130.10.10">
    <property type="entry name" value="YVTN repeat-like/Quinoprotein amine dehydrogenase"/>
    <property type="match status" value="2"/>
</dbReference>
<dbReference type="OrthoDB" id="27537at2759"/>
<evidence type="ECO:0000256" key="6">
    <source>
        <dbReference type="ARBA" id="ARBA00023242"/>
    </source>
</evidence>
<evidence type="ECO:0000256" key="3">
    <source>
        <dbReference type="ARBA" id="ARBA00022472"/>
    </source>
</evidence>
<feature type="repeat" description="WD" evidence="7">
    <location>
        <begin position="105"/>
        <end position="140"/>
    </location>
</feature>
<dbReference type="InterPro" id="IPR001680">
    <property type="entry name" value="WD40_rpt"/>
</dbReference>
<dbReference type="InterPro" id="IPR020472">
    <property type="entry name" value="WD40_PAC1"/>
</dbReference>
<dbReference type="GO" id="GO:0006353">
    <property type="term" value="P:DNA-templated transcription termination"/>
    <property type="evidence" value="ECO:0007669"/>
    <property type="project" value="UniProtKB-KW"/>
</dbReference>
<dbReference type="SMART" id="SM00320">
    <property type="entry name" value="WD40"/>
    <property type="match status" value="5"/>
</dbReference>
<keyword evidence="9" id="KW-1185">Reference proteome</keyword>
<feature type="repeat" description="WD" evidence="7">
    <location>
        <begin position="25"/>
        <end position="59"/>
    </location>
</feature>
<protein>
    <submittedName>
        <fullName evidence="8">Transducin/WD40 repeat-like superfamily protein</fullName>
    </submittedName>
</protein>
<gene>
    <name evidence="8" type="ORF">KFL_003530020</name>
</gene>
<dbReference type="FunFam" id="2.130.10.10:FF:000446">
    <property type="entry name" value="protein ANTHESIS POMOTING FACTOR 1 isoform X1"/>
    <property type="match status" value="1"/>
</dbReference>
<dbReference type="PANTHER" id="PTHR19861">
    <property type="entry name" value="WD40 REPEAT PROTEIN SWD2"/>
    <property type="match status" value="1"/>
</dbReference>
<dbReference type="PROSITE" id="PS50294">
    <property type="entry name" value="WD_REPEATS_REGION"/>
    <property type="match status" value="2"/>
</dbReference>
<evidence type="ECO:0000256" key="5">
    <source>
        <dbReference type="ARBA" id="ARBA00022737"/>
    </source>
</evidence>
<dbReference type="PROSITE" id="PS50082">
    <property type="entry name" value="WD_REPEATS_2"/>
    <property type="match status" value="3"/>
</dbReference>
<sequence length="319" mass="35480">MELTSEVVSSMAIGAVFKDFDGKKINSLDFHRTEDRLVTASDDEAIRLYDTANAKWLKTIHSKKYGVDKIVFTHHRDSVLYSSKNGWDESLRYLSLHNNSYLRYFKGHRDRVVSLCMSPKNDMFMSGSLDHTVRLWDLRSNACQGLMRVRGRPAVAYDEQGLVFAVSMEGGAIKLFDVRSYDKGPFDTFLVGGDTAEVTSMKFSNDGKHMLLSTANSWLYVLDAFEGHKLHTFELQPVEGGGTLEASFSPNGQFIVSGSGDGTIRVWSVESGTEVACWVGHAGVPAKVKWAPRRMLVASASEVLAFWIPDLNRIAGFGT</sequence>
<dbReference type="EMBL" id="DF237302">
    <property type="protein sequence ID" value="GAQ87438.1"/>
    <property type="molecule type" value="Genomic_DNA"/>
</dbReference>
<dbReference type="InterPro" id="IPR037867">
    <property type="entry name" value="Swd2/WDR82"/>
</dbReference>
<keyword evidence="3" id="KW-0806">Transcription termination</keyword>
<evidence type="ECO:0000313" key="9">
    <source>
        <dbReference type="Proteomes" id="UP000054558"/>
    </source>
</evidence>
<dbReference type="PRINTS" id="PR00320">
    <property type="entry name" value="GPROTEINBRPT"/>
</dbReference>
<keyword evidence="6" id="KW-0539">Nucleus</keyword>
<dbReference type="InterPro" id="IPR015943">
    <property type="entry name" value="WD40/YVTN_repeat-like_dom_sf"/>
</dbReference>
<reference evidence="8 9" key="1">
    <citation type="journal article" date="2014" name="Nat. Commun.">
        <title>Klebsormidium flaccidum genome reveals primary factors for plant terrestrial adaptation.</title>
        <authorList>
            <person name="Hori K."/>
            <person name="Maruyama F."/>
            <person name="Fujisawa T."/>
            <person name="Togashi T."/>
            <person name="Yamamoto N."/>
            <person name="Seo M."/>
            <person name="Sato S."/>
            <person name="Yamada T."/>
            <person name="Mori H."/>
            <person name="Tajima N."/>
            <person name="Moriyama T."/>
            <person name="Ikeuchi M."/>
            <person name="Watanabe M."/>
            <person name="Wada H."/>
            <person name="Kobayashi K."/>
            <person name="Saito M."/>
            <person name="Masuda T."/>
            <person name="Sasaki-Sekimoto Y."/>
            <person name="Mashiguchi K."/>
            <person name="Awai K."/>
            <person name="Shimojima M."/>
            <person name="Masuda S."/>
            <person name="Iwai M."/>
            <person name="Nobusawa T."/>
            <person name="Narise T."/>
            <person name="Kondo S."/>
            <person name="Saito H."/>
            <person name="Sato R."/>
            <person name="Murakawa M."/>
            <person name="Ihara Y."/>
            <person name="Oshima-Yamada Y."/>
            <person name="Ohtaka K."/>
            <person name="Satoh M."/>
            <person name="Sonobe K."/>
            <person name="Ishii M."/>
            <person name="Ohtani R."/>
            <person name="Kanamori-Sato M."/>
            <person name="Honoki R."/>
            <person name="Miyazaki D."/>
            <person name="Mochizuki H."/>
            <person name="Umetsu J."/>
            <person name="Higashi K."/>
            <person name="Shibata D."/>
            <person name="Kamiya Y."/>
            <person name="Sato N."/>
            <person name="Nakamura Y."/>
            <person name="Tabata S."/>
            <person name="Ida S."/>
            <person name="Kurokawa K."/>
            <person name="Ohta H."/>
        </authorList>
    </citation>
    <scope>NUCLEOTIDE SEQUENCE [LARGE SCALE GENOMIC DNA]</scope>
    <source>
        <strain evidence="8 9">NIES-2285</strain>
    </source>
</reference>
<organism evidence="8 9">
    <name type="scientific">Klebsormidium nitens</name>
    <name type="common">Green alga</name>
    <name type="synonym">Ulothrix nitens</name>
    <dbReference type="NCBI Taxonomy" id="105231"/>
    <lineage>
        <taxon>Eukaryota</taxon>
        <taxon>Viridiplantae</taxon>
        <taxon>Streptophyta</taxon>
        <taxon>Klebsormidiophyceae</taxon>
        <taxon>Klebsormidiales</taxon>
        <taxon>Klebsormidiaceae</taxon>
        <taxon>Klebsormidium</taxon>
    </lineage>
</organism>
<dbReference type="PANTHER" id="PTHR19861:SF0">
    <property type="entry name" value="WD REPEAT-CONTAINING PROTEIN 82"/>
    <property type="match status" value="1"/>
</dbReference>
<dbReference type="CDD" id="cd00200">
    <property type="entry name" value="WD40"/>
    <property type="match status" value="1"/>
</dbReference>
<dbReference type="GO" id="GO:0048188">
    <property type="term" value="C:Set1C/COMPASS complex"/>
    <property type="evidence" value="ECO:0000318"/>
    <property type="project" value="GO_Central"/>
</dbReference>
<keyword evidence="5" id="KW-0677">Repeat</keyword>
<dbReference type="STRING" id="105231.A0A1Y1IH18"/>
<dbReference type="AlphaFoldDB" id="A0A1Y1IH18"/>
<name>A0A1Y1IH18_KLENI</name>
<keyword evidence="3" id="KW-0804">Transcription</keyword>
<dbReference type="SUPFAM" id="SSF50978">
    <property type="entry name" value="WD40 repeat-like"/>
    <property type="match status" value="1"/>
</dbReference>
<evidence type="ECO:0000313" key="8">
    <source>
        <dbReference type="EMBL" id="GAQ87438.1"/>
    </source>
</evidence>
<evidence type="ECO:0000256" key="4">
    <source>
        <dbReference type="ARBA" id="ARBA00022574"/>
    </source>
</evidence>
<proteinExistence type="inferred from homology"/>
<evidence type="ECO:0000256" key="1">
    <source>
        <dbReference type="ARBA" id="ARBA00004123"/>
    </source>
</evidence>
<accession>A0A1Y1IH18</accession>
<feature type="repeat" description="WD" evidence="7">
    <location>
        <begin position="247"/>
        <end position="277"/>
    </location>
</feature>